<keyword evidence="11" id="KW-1185">Reference proteome</keyword>
<dbReference type="GO" id="GO:0005886">
    <property type="term" value="C:plasma membrane"/>
    <property type="evidence" value="ECO:0007669"/>
    <property type="project" value="UniProtKB-SubCell"/>
</dbReference>
<dbReference type="InterPro" id="IPR050144">
    <property type="entry name" value="AAE_transporter"/>
</dbReference>
<feature type="transmembrane region" description="Helical" evidence="8">
    <location>
        <begin position="6"/>
        <end position="27"/>
    </location>
</feature>
<feature type="domain" description="RCK C-terminal" evidence="9">
    <location>
        <begin position="207"/>
        <end position="290"/>
    </location>
</feature>
<dbReference type="RefSeq" id="WP_167228906.1">
    <property type="nucleotide sequence ID" value="NZ_JAAQPH010000021.1"/>
</dbReference>
<dbReference type="Pfam" id="PF02080">
    <property type="entry name" value="TrkA_C"/>
    <property type="match status" value="1"/>
</dbReference>
<feature type="transmembrane region" description="Helical" evidence="8">
    <location>
        <begin position="507"/>
        <end position="529"/>
    </location>
</feature>
<dbReference type="InterPro" id="IPR036721">
    <property type="entry name" value="RCK_C_sf"/>
</dbReference>
<evidence type="ECO:0000256" key="6">
    <source>
        <dbReference type="ARBA" id="ARBA00022989"/>
    </source>
</evidence>
<evidence type="ECO:0000256" key="3">
    <source>
        <dbReference type="ARBA" id="ARBA00022448"/>
    </source>
</evidence>
<evidence type="ECO:0000256" key="7">
    <source>
        <dbReference type="ARBA" id="ARBA00023136"/>
    </source>
</evidence>
<comment type="similarity">
    <text evidence="2">Belongs to the AAE transporter (TC 2.A.81) family.</text>
</comment>
<evidence type="ECO:0000256" key="4">
    <source>
        <dbReference type="ARBA" id="ARBA00022475"/>
    </source>
</evidence>
<evidence type="ECO:0000256" key="1">
    <source>
        <dbReference type="ARBA" id="ARBA00004651"/>
    </source>
</evidence>
<dbReference type="Proteomes" id="UP000761264">
    <property type="component" value="Unassembled WGS sequence"/>
</dbReference>
<keyword evidence="7 8" id="KW-0472">Membrane</keyword>
<dbReference type="PANTHER" id="PTHR30445:SF10">
    <property type="entry name" value="TRANSPORT PROTEIN YBJL-RELATED"/>
    <property type="match status" value="1"/>
</dbReference>
<gene>
    <name evidence="10" type="ORF">HBA54_22435</name>
</gene>
<evidence type="ECO:0000256" key="5">
    <source>
        <dbReference type="ARBA" id="ARBA00022692"/>
    </source>
</evidence>
<feature type="transmembrane region" description="Helical" evidence="8">
    <location>
        <begin position="90"/>
        <end position="111"/>
    </location>
</feature>
<feature type="transmembrane region" description="Helical" evidence="8">
    <location>
        <begin position="384"/>
        <end position="403"/>
    </location>
</feature>
<feature type="transmembrane region" description="Helical" evidence="8">
    <location>
        <begin position="450"/>
        <end position="471"/>
    </location>
</feature>
<dbReference type="InterPro" id="IPR006037">
    <property type="entry name" value="RCK_C"/>
</dbReference>
<comment type="subcellular location">
    <subcellularLocation>
        <location evidence="1">Cell membrane</location>
        <topology evidence="1">Multi-pass membrane protein</topology>
    </subcellularLocation>
</comment>
<feature type="transmembrane region" description="Helical" evidence="8">
    <location>
        <begin position="477"/>
        <end position="500"/>
    </location>
</feature>
<evidence type="ECO:0000313" key="10">
    <source>
        <dbReference type="EMBL" id="NIA71359.1"/>
    </source>
</evidence>
<dbReference type="EMBL" id="JAAQPH010000021">
    <property type="protein sequence ID" value="NIA71359.1"/>
    <property type="molecule type" value="Genomic_DNA"/>
</dbReference>
<dbReference type="PANTHER" id="PTHR30445">
    <property type="entry name" value="K(+)_H(+) ANTIPORTER SUBUNIT KHTT"/>
    <property type="match status" value="1"/>
</dbReference>
<accession>A0A967F1L1</accession>
<dbReference type="SUPFAM" id="SSF116726">
    <property type="entry name" value="TrkA C-terminal domain-like"/>
    <property type="match status" value="2"/>
</dbReference>
<dbReference type="GO" id="GO:0006813">
    <property type="term" value="P:potassium ion transport"/>
    <property type="evidence" value="ECO:0007669"/>
    <property type="project" value="InterPro"/>
</dbReference>
<dbReference type="Gene3D" id="3.30.70.1450">
    <property type="entry name" value="Regulator of K+ conductance, C-terminal domain"/>
    <property type="match status" value="2"/>
</dbReference>
<evidence type="ECO:0000256" key="2">
    <source>
        <dbReference type="ARBA" id="ARBA00009854"/>
    </source>
</evidence>
<comment type="caution">
    <text evidence="10">The sequence shown here is derived from an EMBL/GenBank/DDBJ whole genome shotgun (WGS) entry which is preliminary data.</text>
</comment>
<keyword evidence="5 8" id="KW-0812">Transmembrane</keyword>
<evidence type="ECO:0000313" key="11">
    <source>
        <dbReference type="Proteomes" id="UP000761264"/>
    </source>
</evidence>
<feature type="transmembrane region" description="Helical" evidence="8">
    <location>
        <begin position="59"/>
        <end position="78"/>
    </location>
</feature>
<feature type="transmembrane region" description="Helical" evidence="8">
    <location>
        <begin position="409"/>
        <end position="429"/>
    </location>
</feature>
<keyword evidence="4" id="KW-1003">Cell membrane</keyword>
<feature type="transmembrane region" description="Helical" evidence="8">
    <location>
        <begin position="162"/>
        <end position="181"/>
    </location>
</feature>
<feature type="transmembrane region" description="Helical" evidence="8">
    <location>
        <begin position="34"/>
        <end position="53"/>
    </location>
</feature>
<dbReference type="Pfam" id="PF06826">
    <property type="entry name" value="Asp-Al_Ex"/>
    <property type="match status" value="2"/>
</dbReference>
<evidence type="ECO:0000259" key="9">
    <source>
        <dbReference type="PROSITE" id="PS51202"/>
    </source>
</evidence>
<sequence length="558" mass="58837">MEIDPYSLLLSSPTLTVFLVIALGYLIGKINIKGFELGATGGVLLIALLFGHYDLAPHPFLGTVGFTLFIYLVGLQAGPRFFNVLMEDGARYIGLALVVAISAFIAAKLLAAGFGLDDGLAAGILAGALTSTPTLVGAQSVLETGVAVVPPGESADVLLESISVGYAITYVFGMVGLILAVKLMPMLLRIDLTGQAQSYARKKGYSEDKKTAPQGLPVVRGYQVNEGGRIAGKTRRHLEATEDQRVTAVRVKRGEKIIELSMDDTVEAGDKIAILAAPERHAEMRDDPDLTSSILDKDLLDTYITSAEIVVTRSEVAGRSLSELRLTPDFNCFVTRIQRSQIDLPLRDSTVLQRADTLTVVGDSQQIDKLAEWLGVIERDVQELDLVTFASGIALGLLIGLIQVKVGNISVGLGSAGGLLLAGILFGYLRSHNPTFGRVPPAARYAIMELGLMLFMVNIGLQAGGGVLEALLSVGPVIILCGMIVLLAPLVTGFLVGTYVLKLNPALLLGALTGAMTSTPALGVVQQAAKSSMPALGYAGTYAFANVLLTVAGTLMML</sequence>
<keyword evidence="6 8" id="KW-1133">Transmembrane helix</keyword>
<dbReference type="PROSITE" id="PS51202">
    <property type="entry name" value="RCK_C"/>
    <property type="match status" value="2"/>
</dbReference>
<feature type="domain" description="RCK C-terminal" evidence="9">
    <location>
        <begin position="292"/>
        <end position="376"/>
    </location>
</feature>
<protein>
    <submittedName>
        <fullName evidence="10">Transporter</fullName>
    </submittedName>
</protein>
<dbReference type="AlphaFoldDB" id="A0A967F1L1"/>
<name>A0A967F1L1_9PROT</name>
<feature type="transmembrane region" description="Helical" evidence="8">
    <location>
        <begin position="535"/>
        <end position="557"/>
    </location>
</feature>
<proteinExistence type="inferred from homology"/>
<organism evidence="10 11">
    <name type="scientific">Pelagibius litoralis</name>
    <dbReference type="NCBI Taxonomy" id="374515"/>
    <lineage>
        <taxon>Bacteria</taxon>
        <taxon>Pseudomonadati</taxon>
        <taxon>Pseudomonadota</taxon>
        <taxon>Alphaproteobacteria</taxon>
        <taxon>Rhodospirillales</taxon>
        <taxon>Rhodovibrionaceae</taxon>
        <taxon>Pelagibius</taxon>
    </lineage>
</organism>
<dbReference type="InterPro" id="IPR006512">
    <property type="entry name" value="YidE_YbjL"/>
</dbReference>
<keyword evidence="3" id="KW-0813">Transport</keyword>
<dbReference type="GO" id="GO:0008324">
    <property type="term" value="F:monoatomic cation transmembrane transporter activity"/>
    <property type="evidence" value="ECO:0007669"/>
    <property type="project" value="InterPro"/>
</dbReference>
<reference evidence="10" key="1">
    <citation type="submission" date="2020-03" db="EMBL/GenBank/DDBJ databases">
        <title>Genome of Pelagibius litoralis DSM 21314T.</title>
        <authorList>
            <person name="Wang G."/>
        </authorList>
    </citation>
    <scope>NUCLEOTIDE SEQUENCE</scope>
    <source>
        <strain evidence="10">DSM 21314</strain>
    </source>
</reference>
<dbReference type="NCBIfam" id="TIGR01625">
    <property type="entry name" value="YidE_YbjL_dupl"/>
    <property type="match status" value="2"/>
</dbReference>
<evidence type="ECO:0000256" key="8">
    <source>
        <dbReference type="SAM" id="Phobius"/>
    </source>
</evidence>